<dbReference type="Proteomes" id="UP000654075">
    <property type="component" value="Unassembled WGS sequence"/>
</dbReference>
<evidence type="ECO:0000313" key="2">
    <source>
        <dbReference type="EMBL" id="CAE8643605.1"/>
    </source>
</evidence>
<dbReference type="AlphaFoldDB" id="A0A813HZE2"/>
<gene>
    <name evidence="2" type="ORF">PGLA1383_LOCUS57926</name>
</gene>
<sequence length="111" mass="11847">MFVTVLPPAFVSYCSLVAVLVAVLVVVLVVVVVVVLLLVVLVLAVTVVAVAFDCSRVLGTSIRSQPSGEKEDAWVIVVVVELLLLLYTNEVSDLSFFSEAAPWLALCCRAV</sequence>
<evidence type="ECO:0000313" key="3">
    <source>
        <dbReference type="Proteomes" id="UP000654075"/>
    </source>
</evidence>
<name>A0A813HZE2_POLGL</name>
<comment type="caution">
    <text evidence="2">The sequence shown here is derived from an EMBL/GenBank/DDBJ whole genome shotgun (WGS) entry which is preliminary data.</text>
</comment>
<reference evidence="2" key="1">
    <citation type="submission" date="2021-02" db="EMBL/GenBank/DDBJ databases">
        <authorList>
            <person name="Dougan E. K."/>
            <person name="Rhodes N."/>
            <person name="Thang M."/>
            <person name="Chan C."/>
        </authorList>
    </citation>
    <scope>NUCLEOTIDE SEQUENCE</scope>
</reference>
<keyword evidence="3" id="KW-1185">Reference proteome</keyword>
<dbReference type="EMBL" id="CAJNNV010033404">
    <property type="protein sequence ID" value="CAE8643605.1"/>
    <property type="molecule type" value="Genomic_DNA"/>
</dbReference>
<keyword evidence="1" id="KW-0472">Membrane</keyword>
<proteinExistence type="predicted"/>
<keyword evidence="1" id="KW-1133">Transmembrane helix</keyword>
<accession>A0A813HZE2</accession>
<protein>
    <submittedName>
        <fullName evidence="2">Uncharacterized protein</fullName>
    </submittedName>
</protein>
<keyword evidence="1" id="KW-0812">Transmembrane</keyword>
<feature type="transmembrane region" description="Helical" evidence="1">
    <location>
        <begin position="20"/>
        <end position="52"/>
    </location>
</feature>
<evidence type="ECO:0000256" key="1">
    <source>
        <dbReference type="SAM" id="Phobius"/>
    </source>
</evidence>
<organism evidence="2 3">
    <name type="scientific">Polarella glacialis</name>
    <name type="common">Dinoflagellate</name>
    <dbReference type="NCBI Taxonomy" id="89957"/>
    <lineage>
        <taxon>Eukaryota</taxon>
        <taxon>Sar</taxon>
        <taxon>Alveolata</taxon>
        <taxon>Dinophyceae</taxon>
        <taxon>Suessiales</taxon>
        <taxon>Suessiaceae</taxon>
        <taxon>Polarella</taxon>
    </lineage>
</organism>